<dbReference type="InterPro" id="IPR045864">
    <property type="entry name" value="aa-tRNA-synth_II/BPL/LPL"/>
</dbReference>
<protein>
    <submittedName>
        <fullName evidence="5">Uncharacterized protein</fullName>
    </submittedName>
</protein>
<dbReference type="SUPFAM" id="SSF55261">
    <property type="entry name" value="GAD domain-like"/>
    <property type="match status" value="1"/>
</dbReference>
<reference evidence="5 6" key="1">
    <citation type="submission" date="2021-04" db="EMBL/GenBank/DDBJ databases">
        <authorList>
            <person name="De Guttry C."/>
            <person name="Zahm M."/>
            <person name="Klopp C."/>
            <person name="Cabau C."/>
            <person name="Louis A."/>
            <person name="Berthelot C."/>
            <person name="Parey E."/>
            <person name="Roest Crollius H."/>
            <person name="Montfort J."/>
            <person name="Robinson-Rechavi M."/>
            <person name="Bucao C."/>
            <person name="Bouchez O."/>
            <person name="Gislard M."/>
            <person name="Lluch J."/>
            <person name="Milhes M."/>
            <person name="Lampietro C."/>
            <person name="Lopez Roques C."/>
            <person name="Donnadieu C."/>
            <person name="Braasch I."/>
            <person name="Desvignes T."/>
            <person name="Postlethwait J."/>
            <person name="Bobe J."/>
            <person name="Wedekind C."/>
            <person name="Guiguen Y."/>
        </authorList>
    </citation>
    <scope>NUCLEOTIDE SEQUENCE [LARGE SCALE GENOMIC DNA]</scope>
    <source>
        <strain evidence="5">Cs_M1</strain>
        <tissue evidence="5">Blood</tissue>
    </source>
</reference>
<proteinExistence type="predicted"/>
<keyword evidence="3" id="KW-0067">ATP-binding</keyword>
<keyword evidence="1" id="KW-0436">Ligase</keyword>
<dbReference type="GO" id="GO:0005524">
    <property type="term" value="F:ATP binding"/>
    <property type="evidence" value="ECO:0007669"/>
    <property type="project" value="UniProtKB-KW"/>
</dbReference>
<dbReference type="GO" id="GO:0004812">
    <property type="term" value="F:aminoacyl-tRNA ligase activity"/>
    <property type="evidence" value="ECO:0007669"/>
    <property type="project" value="InterPro"/>
</dbReference>
<evidence type="ECO:0000256" key="1">
    <source>
        <dbReference type="ARBA" id="ARBA00022598"/>
    </source>
</evidence>
<keyword evidence="4" id="KW-0648">Protein biosynthesis</keyword>
<evidence type="ECO:0000256" key="4">
    <source>
        <dbReference type="ARBA" id="ARBA00022917"/>
    </source>
</evidence>
<evidence type="ECO:0000256" key="2">
    <source>
        <dbReference type="ARBA" id="ARBA00022741"/>
    </source>
</evidence>
<dbReference type="Proteomes" id="UP001356427">
    <property type="component" value="Unassembled WGS sequence"/>
</dbReference>
<dbReference type="Gene3D" id="3.30.930.10">
    <property type="entry name" value="Bira Bifunctional Protein, Domain 2"/>
    <property type="match status" value="1"/>
</dbReference>
<dbReference type="GO" id="GO:0005737">
    <property type="term" value="C:cytoplasm"/>
    <property type="evidence" value="ECO:0007669"/>
    <property type="project" value="InterPro"/>
</dbReference>
<keyword evidence="6" id="KW-1185">Reference proteome</keyword>
<dbReference type="InterPro" id="IPR004115">
    <property type="entry name" value="GAD-like_sf"/>
</dbReference>
<evidence type="ECO:0000313" key="6">
    <source>
        <dbReference type="Proteomes" id="UP001356427"/>
    </source>
</evidence>
<comment type="caution">
    <text evidence="5">The sequence shown here is derived from an EMBL/GenBank/DDBJ whole genome shotgun (WGS) entry which is preliminary data.</text>
</comment>
<name>A0AAN8R302_9TELE</name>
<organism evidence="5 6">
    <name type="scientific">Coregonus suidteri</name>
    <dbReference type="NCBI Taxonomy" id="861788"/>
    <lineage>
        <taxon>Eukaryota</taxon>
        <taxon>Metazoa</taxon>
        <taxon>Chordata</taxon>
        <taxon>Craniata</taxon>
        <taxon>Vertebrata</taxon>
        <taxon>Euteleostomi</taxon>
        <taxon>Actinopterygii</taxon>
        <taxon>Neopterygii</taxon>
        <taxon>Teleostei</taxon>
        <taxon>Protacanthopterygii</taxon>
        <taxon>Salmoniformes</taxon>
        <taxon>Salmonidae</taxon>
        <taxon>Coregoninae</taxon>
        <taxon>Coregonus</taxon>
    </lineage>
</organism>
<accession>A0AAN8R302</accession>
<dbReference type="EMBL" id="JAGTTL010000016">
    <property type="protein sequence ID" value="KAK6310642.1"/>
    <property type="molecule type" value="Genomic_DNA"/>
</dbReference>
<sequence length="100" mass="11074">MAQARPGDLLLFSAGMQKCVRSLLGKLRLQCAELLECPGMAVRNPSAFHFLWVVDFPLFLPKEQDPGQLDSAHPPFTAPLPEDTHLLYSQPHSVSLGTYL</sequence>
<dbReference type="GO" id="GO:0006412">
    <property type="term" value="P:translation"/>
    <property type="evidence" value="ECO:0007669"/>
    <property type="project" value="UniProtKB-KW"/>
</dbReference>
<dbReference type="AlphaFoldDB" id="A0AAN8R302"/>
<keyword evidence="2" id="KW-0547">Nucleotide-binding</keyword>
<evidence type="ECO:0000313" key="5">
    <source>
        <dbReference type="EMBL" id="KAK6310642.1"/>
    </source>
</evidence>
<gene>
    <name evidence="5" type="ORF">J4Q44_G00186970</name>
</gene>
<evidence type="ECO:0000256" key="3">
    <source>
        <dbReference type="ARBA" id="ARBA00022840"/>
    </source>
</evidence>
<dbReference type="Gene3D" id="3.30.1360.30">
    <property type="entry name" value="GAD-like domain"/>
    <property type="match status" value="1"/>
</dbReference>